<dbReference type="Proteomes" id="UP001628193">
    <property type="component" value="Unassembled WGS sequence"/>
</dbReference>
<evidence type="ECO:0000313" key="4">
    <source>
        <dbReference type="Proteomes" id="UP001628193"/>
    </source>
</evidence>
<dbReference type="CDD" id="cd01949">
    <property type="entry name" value="GGDEF"/>
    <property type="match status" value="1"/>
</dbReference>
<reference evidence="3 4" key="1">
    <citation type="submission" date="2024-05" db="EMBL/GenBank/DDBJ databases">
        <authorList>
            <consortium name="Candidatus Magnetaquicoccaceae bacterium FCR-1 genome sequencing consortium"/>
            <person name="Shimoshige H."/>
            <person name="Shimamura S."/>
            <person name="Taoka A."/>
            <person name="Kobayashi H."/>
            <person name="Maekawa T."/>
        </authorList>
    </citation>
    <scope>NUCLEOTIDE SEQUENCE [LARGE SCALE GENOMIC DNA]</scope>
    <source>
        <strain evidence="3 4">FCR-1</strain>
    </source>
</reference>
<proteinExistence type="predicted"/>
<dbReference type="NCBIfam" id="TIGR00254">
    <property type="entry name" value="GGDEF"/>
    <property type="match status" value="1"/>
</dbReference>
<name>A0ABQ0CBB4_9PROT</name>
<dbReference type="PANTHER" id="PTHR24567:SF74">
    <property type="entry name" value="HTH-TYPE TRANSCRIPTIONAL REGULATOR ARCR"/>
    <property type="match status" value="1"/>
</dbReference>
<dbReference type="SMART" id="SM00267">
    <property type="entry name" value="GGDEF"/>
    <property type="match status" value="1"/>
</dbReference>
<evidence type="ECO:0008006" key="5">
    <source>
        <dbReference type="Google" id="ProtNLM"/>
    </source>
</evidence>
<dbReference type="SUPFAM" id="SSF51206">
    <property type="entry name" value="cAMP-binding domain-like"/>
    <property type="match status" value="1"/>
</dbReference>
<feature type="domain" description="Cyclic nucleotide-binding" evidence="1">
    <location>
        <begin position="10"/>
        <end position="109"/>
    </location>
</feature>
<organism evidence="3 4">
    <name type="scientific">Candidatus Magnetaquiglobus chichijimensis</name>
    <dbReference type="NCBI Taxonomy" id="3141448"/>
    <lineage>
        <taxon>Bacteria</taxon>
        <taxon>Pseudomonadati</taxon>
        <taxon>Pseudomonadota</taxon>
        <taxon>Magnetococcia</taxon>
        <taxon>Magnetococcales</taxon>
        <taxon>Candidatus Magnetaquicoccaceae</taxon>
        <taxon>Candidatus Magnetaquiglobus</taxon>
    </lineage>
</organism>
<dbReference type="SUPFAM" id="SSF55073">
    <property type="entry name" value="Nucleotide cyclase"/>
    <property type="match status" value="1"/>
</dbReference>
<dbReference type="InterPro" id="IPR050397">
    <property type="entry name" value="Env_Response_Regulators"/>
</dbReference>
<dbReference type="InterPro" id="IPR000160">
    <property type="entry name" value="GGDEF_dom"/>
</dbReference>
<dbReference type="SMART" id="SM00100">
    <property type="entry name" value="cNMP"/>
    <property type="match status" value="1"/>
</dbReference>
<dbReference type="RefSeq" id="WP_420905864.1">
    <property type="nucleotide sequence ID" value="NZ_BAAFGK010000004.1"/>
</dbReference>
<accession>A0ABQ0CBB4</accession>
<dbReference type="Gene3D" id="3.30.70.270">
    <property type="match status" value="1"/>
</dbReference>
<reference evidence="3 4" key="2">
    <citation type="submission" date="2024-09" db="EMBL/GenBank/DDBJ databases">
        <title>Draft genome sequence of Candidatus Magnetaquicoccaceae bacterium FCR-1.</title>
        <authorList>
            <person name="Shimoshige H."/>
            <person name="Shimamura S."/>
            <person name="Taoka A."/>
            <person name="Kobayashi H."/>
            <person name="Maekawa T."/>
        </authorList>
    </citation>
    <scope>NUCLEOTIDE SEQUENCE [LARGE SCALE GENOMIC DNA]</scope>
    <source>
        <strain evidence="3 4">FCR-1</strain>
    </source>
</reference>
<protein>
    <recommendedName>
        <fullName evidence="5">Cyclic nucleotide-binding domain-containing protein</fullName>
    </recommendedName>
</protein>
<evidence type="ECO:0000259" key="1">
    <source>
        <dbReference type="PROSITE" id="PS50042"/>
    </source>
</evidence>
<dbReference type="PROSITE" id="PS50042">
    <property type="entry name" value="CNMP_BINDING_3"/>
    <property type="match status" value="1"/>
</dbReference>
<dbReference type="InterPro" id="IPR000595">
    <property type="entry name" value="cNMP-bd_dom"/>
</dbReference>
<dbReference type="Gene3D" id="2.60.120.10">
    <property type="entry name" value="Jelly Rolls"/>
    <property type="match status" value="1"/>
</dbReference>
<sequence>MRGGRELGTHFQPGEVIFRQGDPARCMYVIQKGRVEIVMESEFGPRHLNSLKDGDIFGEISLFAEKARIATARAVTEVRALQLDEKTFLSRLHQDPSLAFRLIRKLAQRIHEQDHELMRDHADEMEICPVSGFTSYIDLATFLETEVKRARRLKQTMAFAILVVDDYAGILEKREEEVGEQVSRRLSEVIREHVRRTDVAGRFGADRFGILLYEADGASAVHVCEKVRAAFAAQPFEAADGPFHATVTCGVAIFPEHQQSAQLNQAAYRAFMKGKTRGGNGVMLAEPGVVERSRA</sequence>
<evidence type="ECO:0000259" key="2">
    <source>
        <dbReference type="PROSITE" id="PS50887"/>
    </source>
</evidence>
<dbReference type="CDD" id="cd00038">
    <property type="entry name" value="CAP_ED"/>
    <property type="match status" value="1"/>
</dbReference>
<dbReference type="InterPro" id="IPR018490">
    <property type="entry name" value="cNMP-bd_dom_sf"/>
</dbReference>
<dbReference type="EMBL" id="BAAFGK010000004">
    <property type="protein sequence ID" value="GAB0058185.1"/>
    <property type="molecule type" value="Genomic_DNA"/>
</dbReference>
<gene>
    <name evidence="3" type="ORF">SIID45300_02529</name>
</gene>
<comment type="caution">
    <text evidence="3">The sequence shown here is derived from an EMBL/GenBank/DDBJ whole genome shotgun (WGS) entry which is preliminary data.</text>
</comment>
<dbReference type="InterPro" id="IPR029787">
    <property type="entry name" value="Nucleotide_cyclase"/>
</dbReference>
<evidence type="ECO:0000313" key="3">
    <source>
        <dbReference type="EMBL" id="GAB0058185.1"/>
    </source>
</evidence>
<dbReference type="InterPro" id="IPR014710">
    <property type="entry name" value="RmlC-like_jellyroll"/>
</dbReference>
<dbReference type="InterPro" id="IPR043128">
    <property type="entry name" value="Rev_trsase/Diguanyl_cyclase"/>
</dbReference>
<dbReference type="Pfam" id="PF00990">
    <property type="entry name" value="GGDEF"/>
    <property type="match status" value="1"/>
</dbReference>
<keyword evidence="4" id="KW-1185">Reference proteome</keyword>
<dbReference type="PROSITE" id="PS50887">
    <property type="entry name" value="GGDEF"/>
    <property type="match status" value="1"/>
</dbReference>
<feature type="domain" description="GGDEF" evidence="2">
    <location>
        <begin position="155"/>
        <end position="287"/>
    </location>
</feature>
<dbReference type="Pfam" id="PF00027">
    <property type="entry name" value="cNMP_binding"/>
    <property type="match status" value="1"/>
</dbReference>
<dbReference type="PRINTS" id="PR00103">
    <property type="entry name" value="CAMPKINASE"/>
</dbReference>
<dbReference type="PANTHER" id="PTHR24567">
    <property type="entry name" value="CRP FAMILY TRANSCRIPTIONAL REGULATORY PROTEIN"/>
    <property type="match status" value="1"/>
</dbReference>